<dbReference type="Proteomes" id="UP001237448">
    <property type="component" value="Unassembled WGS sequence"/>
</dbReference>
<name>A0ABU0FFW9_9HYPH</name>
<keyword evidence="6" id="KW-1185">Reference proteome</keyword>
<evidence type="ECO:0000313" key="5">
    <source>
        <dbReference type="EMBL" id="MDQ0393508.1"/>
    </source>
</evidence>
<dbReference type="Pfam" id="PF12833">
    <property type="entry name" value="HTH_18"/>
    <property type="match status" value="1"/>
</dbReference>
<evidence type="ECO:0000256" key="3">
    <source>
        <dbReference type="ARBA" id="ARBA00023163"/>
    </source>
</evidence>
<keyword evidence="3" id="KW-0804">Transcription</keyword>
<dbReference type="PANTHER" id="PTHR46796">
    <property type="entry name" value="HTH-TYPE TRANSCRIPTIONAL ACTIVATOR RHAS-RELATED"/>
    <property type="match status" value="1"/>
</dbReference>
<evidence type="ECO:0000313" key="6">
    <source>
        <dbReference type="Proteomes" id="UP001237448"/>
    </source>
</evidence>
<dbReference type="InterPro" id="IPR050204">
    <property type="entry name" value="AraC_XylS_family_regulators"/>
</dbReference>
<dbReference type="SMART" id="SM00342">
    <property type="entry name" value="HTH_ARAC"/>
    <property type="match status" value="1"/>
</dbReference>
<dbReference type="InterPro" id="IPR009057">
    <property type="entry name" value="Homeodomain-like_sf"/>
</dbReference>
<dbReference type="EMBL" id="JAUSVK010000001">
    <property type="protein sequence ID" value="MDQ0393508.1"/>
    <property type="molecule type" value="Genomic_DNA"/>
</dbReference>
<dbReference type="SUPFAM" id="SSF46689">
    <property type="entry name" value="Homeodomain-like"/>
    <property type="match status" value="2"/>
</dbReference>
<evidence type="ECO:0000259" key="4">
    <source>
        <dbReference type="PROSITE" id="PS01124"/>
    </source>
</evidence>
<dbReference type="RefSeq" id="WP_213335581.1">
    <property type="nucleotide sequence ID" value="NZ_JAUSVK010000001.1"/>
</dbReference>
<keyword evidence="2" id="KW-0238">DNA-binding</keyword>
<comment type="caution">
    <text evidence="5">The sequence shown here is derived from an EMBL/GenBank/DDBJ whole genome shotgun (WGS) entry which is preliminary data.</text>
</comment>
<dbReference type="InterPro" id="IPR018060">
    <property type="entry name" value="HTH_AraC"/>
</dbReference>
<protein>
    <submittedName>
        <fullName evidence="5">AraC family transcriptional regulator</fullName>
    </submittedName>
</protein>
<dbReference type="PROSITE" id="PS01124">
    <property type="entry name" value="HTH_ARAC_FAMILY_2"/>
    <property type="match status" value="1"/>
</dbReference>
<reference evidence="5 6" key="1">
    <citation type="submission" date="2023-07" db="EMBL/GenBank/DDBJ databases">
        <title>Genomic Encyclopedia of Type Strains, Phase IV (KMG-IV): sequencing the most valuable type-strain genomes for metagenomic binning, comparative biology and taxonomic classification.</title>
        <authorList>
            <person name="Goeker M."/>
        </authorList>
    </citation>
    <scope>NUCLEOTIDE SEQUENCE [LARGE SCALE GENOMIC DNA]</scope>
    <source>
        <strain evidence="5 6">DSM 5896</strain>
    </source>
</reference>
<proteinExistence type="predicted"/>
<accession>A0ABU0FFW9</accession>
<feature type="domain" description="HTH araC/xylS-type" evidence="4">
    <location>
        <begin position="199"/>
        <end position="297"/>
    </location>
</feature>
<evidence type="ECO:0000256" key="2">
    <source>
        <dbReference type="ARBA" id="ARBA00023125"/>
    </source>
</evidence>
<organism evidence="5 6">
    <name type="scientific">Labrys monachus</name>
    <dbReference type="NCBI Taxonomy" id="217067"/>
    <lineage>
        <taxon>Bacteria</taxon>
        <taxon>Pseudomonadati</taxon>
        <taxon>Pseudomonadota</taxon>
        <taxon>Alphaproteobacteria</taxon>
        <taxon>Hyphomicrobiales</taxon>
        <taxon>Xanthobacteraceae</taxon>
        <taxon>Labrys</taxon>
    </lineage>
</organism>
<keyword evidence="1" id="KW-0805">Transcription regulation</keyword>
<gene>
    <name evidence="5" type="ORF">J3R73_003300</name>
</gene>
<dbReference type="Gene3D" id="1.10.10.60">
    <property type="entry name" value="Homeodomain-like"/>
    <property type="match status" value="2"/>
</dbReference>
<evidence type="ECO:0000256" key="1">
    <source>
        <dbReference type="ARBA" id="ARBA00023015"/>
    </source>
</evidence>
<sequence length="300" mass="34154">MAVSKWLSYADFYRESSYQAFPQEHRRAQGLLAYNLIQVEQGPHNFVDPEVPETILALPLTVDRRCTWRWTMGGKSSRESAEPGRLLAVPSGVESRWEIDGSRKILLLTVPDSTVRSVLGSSCPKRVSDVFWTLSRDTWVDPFVEVLLNRMWQCGAGGEAADRYLADGLLVSMLSQLLIRAGARLDDGAPVALPQWRLRRVREFVEANLDQDIGLDELADAAGFSRRHFARSFRTETGETPHRWLMKVRLERALLLLRETEETLVDISDQCGFSSQSHFTTTMKLVTGMTPRQWRQNNQD</sequence>